<reference evidence="1 2" key="1">
    <citation type="submission" date="2023-09" db="EMBL/GenBank/DDBJ databases">
        <authorList>
            <person name="Wang M."/>
        </authorList>
    </citation>
    <scope>NUCLEOTIDE SEQUENCE [LARGE SCALE GENOMIC DNA]</scope>
    <source>
        <strain evidence="1">GT-2023</strain>
        <tissue evidence="1">Liver</tissue>
    </source>
</reference>
<proteinExistence type="predicted"/>
<dbReference type="EMBL" id="JAYMGO010000003">
    <property type="protein sequence ID" value="KAL1277229.1"/>
    <property type="molecule type" value="Genomic_DNA"/>
</dbReference>
<gene>
    <name evidence="1" type="ORF">QQF64_023902</name>
</gene>
<evidence type="ECO:0000313" key="1">
    <source>
        <dbReference type="EMBL" id="KAL1277229.1"/>
    </source>
</evidence>
<sequence length="231" mass="26593">MLNRMWIYYRRETDRYDSFRRKSNREKVFEKIGETLVPHRFKEPAETQRFSMYQDFFKGAFVELPHALMSCGGLWEITTSSSAIHTEATKILRQSSLREEGFSPCYGAVVCCFIGMAAFNISGKTLQSLLKLPRSLKPPYQVLGNSLDEVRAELRDVEILIIDETQHRTLYTLGKKPILELFEARGDTQLVTTATTEKHMLLDTSIFRIRTSAFNRVCYRATKVTTILGTV</sequence>
<protein>
    <submittedName>
        <fullName evidence="1">Uncharacterized protein</fullName>
    </submittedName>
</protein>
<dbReference type="PANTHER" id="PTHR47642:SF5">
    <property type="entry name" value="ATP-DEPENDENT DNA HELICASE"/>
    <property type="match status" value="1"/>
</dbReference>
<evidence type="ECO:0000313" key="2">
    <source>
        <dbReference type="Proteomes" id="UP001558613"/>
    </source>
</evidence>
<accession>A0ABR3NJT0</accession>
<organism evidence="1 2">
    <name type="scientific">Cirrhinus molitorella</name>
    <name type="common">mud carp</name>
    <dbReference type="NCBI Taxonomy" id="172907"/>
    <lineage>
        <taxon>Eukaryota</taxon>
        <taxon>Metazoa</taxon>
        <taxon>Chordata</taxon>
        <taxon>Craniata</taxon>
        <taxon>Vertebrata</taxon>
        <taxon>Euteleostomi</taxon>
        <taxon>Actinopterygii</taxon>
        <taxon>Neopterygii</taxon>
        <taxon>Teleostei</taxon>
        <taxon>Ostariophysi</taxon>
        <taxon>Cypriniformes</taxon>
        <taxon>Cyprinidae</taxon>
        <taxon>Labeoninae</taxon>
        <taxon>Labeonini</taxon>
        <taxon>Cirrhinus</taxon>
    </lineage>
</organism>
<dbReference type="Proteomes" id="UP001558613">
    <property type="component" value="Unassembled WGS sequence"/>
</dbReference>
<comment type="caution">
    <text evidence="1">The sequence shown here is derived from an EMBL/GenBank/DDBJ whole genome shotgun (WGS) entry which is preliminary data.</text>
</comment>
<name>A0ABR3NJT0_9TELE</name>
<keyword evidence="2" id="KW-1185">Reference proteome</keyword>
<dbReference type="PANTHER" id="PTHR47642">
    <property type="entry name" value="ATP-DEPENDENT DNA HELICASE"/>
    <property type="match status" value="1"/>
</dbReference>
<dbReference type="InterPro" id="IPR051055">
    <property type="entry name" value="PIF1_helicase"/>
</dbReference>